<keyword evidence="2" id="KW-0732">Signal</keyword>
<dbReference type="PANTHER" id="PTHR35718">
    <property type="entry name" value="EXPRESSED PROTEIN"/>
    <property type="match status" value="1"/>
</dbReference>
<keyword evidence="4" id="KW-1185">Reference proteome</keyword>
<feature type="transmembrane region" description="Helical" evidence="1">
    <location>
        <begin position="90"/>
        <end position="112"/>
    </location>
</feature>
<organism evidence="3 4">
    <name type="scientific">Cuscuta europaea</name>
    <name type="common">European dodder</name>
    <dbReference type="NCBI Taxonomy" id="41803"/>
    <lineage>
        <taxon>Eukaryota</taxon>
        <taxon>Viridiplantae</taxon>
        <taxon>Streptophyta</taxon>
        <taxon>Embryophyta</taxon>
        <taxon>Tracheophyta</taxon>
        <taxon>Spermatophyta</taxon>
        <taxon>Magnoliopsida</taxon>
        <taxon>eudicotyledons</taxon>
        <taxon>Gunneridae</taxon>
        <taxon>Pentapetalae</taxon>
        <taxon>asterids</taxon>
        <taxon>lamiids</taxon>
        <taxon>Solanales</taxon>
        <taxon>Convolvulaceae</taxon>
        <taxon>Cuscuteae</taxon>
        <taxon>Cuscuta</taxon>
        <taxon>Cuscuta subgen. Cuscuta</taxon>
    </lineage>
</organism>
<dbReference type="PANTHER" id="PTHR35718:SF1">
    <property type="entry name" value="EXPRESSED PROTEIN"/>
    <property type="match status" value="1"/>
</dbReference>
<feature type="signal peptide" evidence="2">
    <location>
        <begin position="1"/>
        <end position="21"/>
    </location>
</feature>
<comment type="caution">
    <text evidence="3">The sequence shown here is derived from an EMBL/GenBank/DDBJ whole genome shotgun (WGS) entry which is preliminary data.</text>
</comment>
<evidence type="ECO:0000256" key="1">
    <source>
        <dbReference type="SAM" id="Phobius"/>
    </source>
</evidence>
<dbReference type="EMBL" id="CAMAPE010000009">
    <property type="protein sequence ID" value="CAH9075211.1"/>
    <property type="molecule type" value="Genomic_DNA"/>
</dbReference>
<evidence type="ECO:0000256" key="2">
    <source>
        <dbReference type="SAM" id="SignalP"/>
    </source>
</evidence>
<dbReference type="Proteomes" id="UP001152484">
    <property type="component" value="Unassembled WGS sequence"/>
</dbReference>
<keyword evidence="1" id="KW-0812">Transmembrane</keyword>
<proteinExistence type="predicted"/>
<evidence type="ECO:0000313" key="4">
    <source>
        <dbReference type="Proteomes" id="UP001152484"/>
    </source>
</evidence>
<reference evidence="3" key="1">
    <citation type="submission" date="2022-07" db="EMBL/GenBank/DDBJ databases">
        <authorList>
            <person name="Macas J."/>
            <person name="Novak P."/>
            <person name="Neumann P."/>
        </authorList>
    </citation>
    <scope>NUCLEOTIDE SEQUENCE</scope>
</reference>
<sequence>MSASFLFLLALVLSFAAIVRAQDLRAPHGLAYHIPDAAAMSPEAYAFFNPGDGRRPKTAASANVASASASGHFPAEQSMPVVARNAGDDGVAGILIGFLFVVVVALGVYLLFLTTRKQSPEGNGGQQIRV</sequence>
<gene>
    <name evidence="3" type="ORF">CEURO_LOCUS5528</name>
</gene>
<protein>
    <submittedName>
        <fullName evidence="3">Uncharacterized protein</fullName>
    </submittedName>
</protein>
<dbReference type="AlphaFoldDB" id="A0A9P1E369"/>
<accession>A0A9P1E369</accession>
<name>A0A9P1E369_CUSEU</name>
<keyword evidence="1" id="KW-0472">Membrane</keyword>
<feature type="chain" id="PRO_5040454691" evidence="2">
    <location>
        <begin position="22"/>
        <end position="130"/>
    </location>
</feature>
<evidence type="ECO:0000313" key="3">
    <source>
        <dbReference type="EMBL" id="CAH9075211.1"/>
    </source>
</evidence>
<keyword evidence="1" id="KW-1133">Transmembrane helix</keyword>
<dbReference type="OrthoDB" id="1929763at2759"/>